<dbReference type="InterPro" id="IPR038726">
    <property type="entry name" value="PDDEXK_AddAB-type"/>
</dbReference>
<dbReference type="InterPro" id="IPR011604">
    <property type="entry name" value="PDDEXK-like_dom_sf"/>
</dbReference>
<keyword evidence="1" id="KW-0472">Membrane</keyword>
<feature type="domain" description="PD-(D/E)XK endonuclease-like" evidence="2">
    <location>
        <begin position="28"/>
        <end position="128"/>
    </location>
</feature>
<dbReference type="RefSeq" id="WP_146960334.1">
    <property type="nucleotide sequence ID" value="NZ_CP042467.1"/>
</dbReference>
<organism evidence="3 4">
    <name type="scientific">Microvenator marinus</name>
    <dbReference type="NCBI Taxonomy" id="2600177"/>
    <lineage>
        <taxon>Bacteria</taxon>
        <taxon>Deltaproteobacteria</taxon>
        <taxon>Bradymonadales</taxon>
        <taxon>Microvenatoraceae</taxon>
        <taxon>Microvenator</taxon>
    </lineage>
</organism>
<dbReference type="Gene3D" id="3.90.320.10">
    <property type="match status" value="1"/>
</dbReference>
<dbReference type="KEGG" id="bbae:FRD01_13140"/>
<dbReference type="InterPro" id="IPR011335">
    <property type="entry name" value="Restrct_endonuc-II-like"/>
</dbReference>
<proteinExistence type="predicted"/>
<keyword evidence="1" id="KW-0812">Transmembrane</keyword>
<reference evidence="3 4" key="1">
    <citation type="submission" date="2019-08" db="EMBL/GenBank/DDBJ databases">
        <authorList>
            <person name="Liang Q."/>
        </authorList>
    </citation>
    <scope>NUCLEOTIDE SEQUENCE [LARGE SCALE GENOMIC DNA]</scope>
    <source>
        <strain evidence="3 4">V1718</strain>
    </source>
</reference>
<dbReference type="EMBL" id="CP042467">
    <property type="protein sequence ID" value="QED28158.1"/>
    <property type="molecule type" value="Genomic_DNA"/>
</dbReference>
<keyword evidence="4" id="KW-1185">Reference proteome</keyword>
<gene>
    <name evidence="3" type="ORF">FRD01_13140</name>
</gene>
<evidence type="ECO:0000313" key="4">
    <source>
        <dbReference type="Proteomes" id="UP000321595"/>
    </source>
</evidence>
<protein>
    <recommendedName>
        <fullName evidence="2">PD-(D/E)XK endonuclease-like domain-containing protein</fullName>
    </recommendedName>
</protein>
<evidence type="ECO:0000259" key="2">
    <source>
        <dbReference type="Pfam" id="PF12705"/>
    </source>
</evidence>
<dbReference type="Pfam" id="PF12705">
    <property type="entry name" value="PDDEXK_1"/>
    <property type="match status" value="1"/>
</dbReference>
<evidence type="ECO:0000256" key="1">
    <source>
        <dbReference type="SAM" id="Phobius"/>
    </source>
</evidence>
<sequence length="159" mass="18077">MIADLENLGWIIAAVVIGLWLLGAIRRSWIRAAYRRQMRRQQRRAQRGEKEAVRLLESEGFEIVDSQVHLLWPVHVGHEEVEIRLIADLIVERDGWRYVAEVKTGGAAPSIKTAATRRQLLEYFVAFECDGVLLVDMERGSIMEVDFSSSGREIGEDSA</sequence>
<dbReference type="SUPFAM" id="SSF52980">
    <property type="entry name" value="Restriction endonuclease-like"/>
    <property type="match status" value="1"/>
</dbReference>
<feature type="transmembrane region" description="Helical" evidence="1">
    <location>
        <begin position="12"/>
        <end position="34"/>
    </location>
</feature>
<name>A0A5B8XTE9_9DELT</name>
<evidence type="ECO:0000313" key="3">
    <source>
        <dbReference type="EMBL" id="QED28158.1"/>
    </source>
</evidence>
<keyword evidence="1" id="KW-1133">Transmembrane helix</keyword>
<dbReference type="AlphaFoldDB" id="A0A5B8XTE9"/>
<accession>A0A5B8XTE9</accession>
<dbReference type="OrthoDB" id="2082218at2"/>
<dbReference type="Proteomes" id="UP000321595">
    <property type="component" value="Chromosome"/>
</dbReference>